<feature type="compositionally biased region" description="Polar residues" evidence="7">
    <location>
        <begin position="388"/>
        <end position="398"/>
    </location>
</feature>
<feature type="compositionally biased region" description="Low complexity" evidence="7">
    <location>
        <begin position="463"/>
        <end position="475"/>
    </location>
</feature>
<dbReference type="SMART" id="SM00389">
    <property type="entry name" value="HOX"/>
    <property type="match status" value="1"/>
</dbReference>
<keyword evidence="4 5" id="KW-0539">Nucleus</keyword>
<feature type="DNA-binding region" description="Homeobox" evidence="5">
    <location>
        <begin position="59"/>
        <end position="118"/>
    </location>
</feature>
<feature type="region of interest" description="Disordered" evidence="7">
    <location>
        <begin position="378"/>
        <end position="415"/>
    </location>
</feature>
<feature type="compositionally biased region" description="Low complexity" evidence="7">
    <location>
        <begin position="565"/>
        <end position="576"/>
    </location>
</feature>
<dbReference type="PROSITE" id="PS50071">
    <property type="entry name" value="HOMEOBOX_2"/>
    <property type="match status" value="1"/>
</dbReference>
<dbReference type="PANTHER" id="PTHR24323">
    <property type="entry name" value="CEH-10 HOMEODOMAIN-CONTAINING HOMOLOG"/>
    <property type="match status" value="1"/>
</dbReference>
<feature type="domain" description="Homeobox" evidence="8">
    <location>
        <begin position="57"/>
        <end position="117"/>
    </location>
</feature>
<feature type="region of interest" description="Disordered" evidence="7">
    <location>
        <begin position="323"/>
        <end position="365"/>
    </location>
</feature>
<dbReference type="InterPro" id="IPR051775">
    <property type="entry name" value="Homeobox_domain"/>
</dbReference>
<proteinExistence type="predicted"/>
<feature type="region of interest" description="Disordered" evidence="7">
    <location>
        <begin position="1"/>
        <end position="68"/>
    </location>
</feature>
<evidence type="ECO:0000256" key="6">
    <source>
        <dbReference type="RuleBase" id="RU000682"/>
    </source>
</evidence>
<evidence type="ECO:0000256" key="3">
    <source>
        <dbReference type="ARBA" id="ARBA00023155"/>
    </source>
</evidence>
<dbReference type="InterPro" id="IPR001356">
    <property type="entry name" value="HD"/>
</dbReference>
<feature type="compositionally biased region" description="Pro residues" evidence="7">
    <location>
        <begin position="401"/>
        <end position="411"/>
    </location>
</feature>
<feature type="compositionally biased region" description="Low complexity" evidence="7">
    <location>
        <begin position="146"/>
        <end position="165"/>
    </location>
</feature>
<organism evidence="9 10">
    <name type="scientific">Sporothrix stenoceras</name>
    <dbReference type="NCBI Taxonomy" id="5173"/>
    <lineage>
        <taxon>Eukaryota</taxon>
        <taxon>Fungi</taxon>
        <taxon>Dikarya</taxon>
        <taxon>Ascomycota</taxon>
        <taxon>Pezizomycotina</taxon>
        <taxon>Sordariomycetes</taxon>
        <taxon>Sordariomycetidae</taxon>
        <taxon>Ophiostomatales</taxon>
        <taxon>Ophiostomataceae</taxon>
        <taxon>Sporothrix</taxon>
    </lineage>
</organism>
<feature type="region of interest" description="Disordered" evidence="7">
    <location>
        <begin position="140"/>
        <end position="237"/>
    </location>
</feature>
<evidence type="ECO:0000256" key="7">
    <source>
        <dbReference type="SAM" id="MobiDB-lite"/>
    </source>
</evidence>
<evidence type="ECO:0000256" key="4">
    <source>
        <dbReference type="ARBA" id="ARBA00023242"/>
    </source>
</evidence>
<evidence type="ECO:0000313" key="9">
    <source>
        <dbReference type="EMBL" id="KAL1903107.1"/>
    </source>
</evidence>
<evidence type="ECO:0000256" key="2">
    <source>
        <dbReference type="ARBA" id="ARBA00023125"/>
    </source>
</evidence>
<dbReference type="SUPFAM" id="SSF46689">
    <property type="entry name" value="Homeodomain-like"/>
    <property type="match status" value="1"/>
</dbReference>
<feature type="compositionally biased region" description="Pro residues" evidence="7">
    <location>
        <begin position="329"/>
        <end position="340"/>
    </location>
</feature>
<sequence>MESELPATSPAMVARPDGDASNEPLISSPRSSDSSTIDKADESLALSSDAGDQSMLRHPKGKRKRTAAADKSILEAAYLSNPKPDKTARLDIVSRVSLNEKEVQIWFQNRRQNDRRKSRPLSPQEIAALRYGGMHALSSDPMTPFGHASLSQHSSFSSDGHGASSPPHYQQFTSASMPATMPSTTPASSPEIGPWNPDALAQHQQQELAHDRSAASESGAHGAVQTPSGPRSFSSSMSSVGYLANRWNMHSSFSTPSSLSGGNGPSPNGDNSRDESVRLELFVRPSSSAAVLPPPSHQQQLPTQQAQQRPFRLSLSLEGKAEVITGQSPSPPRRLPPPNPTVDIGRRTGSSSSSNGSDNMLPSLPAIRRSGLSRSQSALPSLGLTLPPISSLTNSLESGSAPPPMPQPSHPPRLLRGRSRDVHAWESVCDADTRVDDELSAHAEQEASGSAIAAISLLRSTSSVSNSSMTSNSSVLQPNGHKRNVSSRSGIPRPGMKRAKLGRALSSVARMQNVANTREESGKDKVWVDDEKKKKLKLSTLLSGNDSDKENWSPDEDGRPRHNQLSSSNLGNGSRRPLPSSRNGQQQRSVLGEGGKSNKNAQLATRMTGGKGAAFDAADIYEDGRSPPKRAQLSRAATVSAPDDVEHFMRGAQVSPSKKGDMDCIAGLLSLSQGNWR</sequence>
<evidence type="ECO:0000259" key="8">
    <source>
        <dbReference type="PROSITE" id="PS50071"/>
    </source>
</evidence>
<feature type="compositionally biased region" description="Basic residues" evidence="7">
    <location>
        <begin position="57"/>
        <end position="66"/>
    </location>
</feature>
<reference evidence="9 10" key="1">
    <citation type="journal article" date="2024" name="IMA Fungus">
        <title>IMA Genome - F19 : A genome assembly and annotation guide to empower mycologists, including annotated draft genome sequences of Ceratocystis pirilliformis, Diaporthe australafricana, Fusarium ophioides, Paecilomyces lecythidis, and Sporothrix stenoceras.</title>
        <authorList>
            <person name="Aylward J."/>
            <person name="Wilson A.M."/>
            <person name="Visagie C.M."/>
            <person name="Spraker J."/>
            <person name="Barnes I."/>
            <person name="Buitendag C."/>
            <person name="Ceriani C."/>
            <person name="Del Mar Angel L."/>
            <person name="du Plessis D."/>
            <person name="Fuchs T."/>
            <person name="Gasser K."/>
            <person name="Kramer D."/>
            <person name="Li W."/>
            <person name="Munsamy K."/>
            <person name="Piso A."/>
            <person name="Price J.L."/>
            <person name="Sonnekus B."/>
            <person name="Thomas C."/>
            <person name="van der Nest A."/>
            <person name="van Dijk A."/>
            <person name="van Heerden A."/>
            <person name="van Vuuren N."/>
            <person name="Yilmaz N."/>
            <person name="Duong T.A."/>
            <person name="van der Merwe N.A."/>
            <person name="Wingfield M.J."/>
            <person name="Wingfield B.D."/>
        </authorList>
    </citation>
    <scope>NUCLEOTIDE SEQUENCE [LARGE SCALE GENOMIC DNA]</scope>
    <source>
        <strain evidence="9 10">CMW 5346</strain>
    </source>
</reference>
<dbReference type="CDD" id="cd00086">
    <property type="entry name" value="homeodomain"/>
    <property type="match status" value="1"/>
</dbReference>
<feature type="compositionally biased region" description="Low complexity" evidence="7">
    <location>
        <begin position="254"/>
        <end position="270"/>
    </location>
</feature>
<gene>
    <name evidence="9" type="ORF">Sste5346_000391</name>
</gene>
<dbReference type="Pfam" id="PF00046">
    <property type="entry name" value="Homeodomain"/>
    <property type="match status" value="1"/>
</dbReference>
<feature type="compositionally biased region" description="Polar residues" evidence="7">
    <location>
        <begin position="167"/>
        <end position="188"/>
    </location>
</feature>
<feature type="region of interest" description="Disordered" evidence="7">
    <location>
        <begin position="539"/>
        <end position="642"/>
    </location>
</feature>
<dbReference type="PROSITE" id="PS00027">
    <property type="entry name" value="HOMEOBOX_1"/>
    <property type="match status" value="1"/>
</dbReference>
<dbReference type="InterPro" id="IPR017970">
    <property type="entry name" value="Homeobox_CS"/>
</dbReference>
<dbReference type="Proteomes" id="UP001583186">
    <property type="component" value="Unassembled WGS sequence"/>
</dbReference>
<feature type="region of interest" description="Disordered" evidence="7">
    <location>
        <begin position="254"/>
        <end position="310"/>
    </location>
</feature>
<keyword evidence="2 5" id="KW-0238">DNA-binding</keyword>
<dbReference type="Gene3D" id="1.10.10.60">
    <property type="entry name" value="Homeodomain-like"/>
    <property type="match status" value="1"/>
</dbReference>
<dbReference type="EMBL" id="JAWCUI010000002">
    <property type="protein sequence ID" value="KAL1903107.1"/>
    <property type="molecule type" value="Genomic_DNA"/>
</dbReference>
<dbReference type="InterPro" id="IPR009057">
    <property type="entry name" value="Homeodomain-like_sf"/>
</dbReference>
<feature type="compositionally biased region" description="Basic and acidic residues" evidence="7">
    <location>
        <begin position="546"/>
        <end position="560"/>
    </location>
</feature>
<keyword evidence="10" id="KW-1185">Reference proteome</keyword>
<keyword evidence="3 5" id="KW-0371">Homeobox</keyword>
<evidence type="ECO:0000313" key="10">
    <source>
        <dbReference type="Proteomes" id="UP001583186"/>
    </source>
</evidence>
<comment type="subcellular location">
    <subcellularLocation>
        <location evidence="1 5 6">Nucleus</location>
    </subcellularLocation>
</comment>
<name>A0ABR3ZSH7_9PEZI</name>
<feature type="compositionally biased region" description="Polar residues" evidence="7">
    <location>
        <begin position="580"/>
        <end position="589"/>
    </location>
</feature>
<feature type="region of interest" description="Disordered" evidence="7">
    <location>
        <begin position="463"/>
        <end position="499"/>
    </location>
</feature>
<evidence type="ECO:0000256" key="5">
    <source>
        <dbReference type="PROSITE-ProRule" id="PRU00108"/>
    </source>
</evidence>
<accession>A0ABR3ZSH7</accession>
<comment type="caution">
    <text evidence="9">The sequence shown here is derived from an EMBL/GenBank/DDBJ whole genome shotgun (WGS) entry which is preliminary data.</text>
</comment>
<dbReference type="PANTHER" id="PTHR24323:SF7">
    <property type="entry name" value="HOMEOBOX DOMAIN-CONTAINING PROTEIN"/>
    <property type="match status" value="1"/>
</dbReference>
<feature type="compositionally biased region" description="Low complexity" evidence="7">
    <location>
        <begin position="228"/>
        <end position="237"/>
    </location>
</feature>
<feature type="compositionally biased region" description="Low complexity" evidence="7">
    <location>
        <begin position="285"/>
        <end position="310"/>
    </location>
</feature>
<evidence type="ECO:0000256" key="1">
    <source>
        <dbReference type="ARBA" id="ARBA00004123"/>
    </source>
</evidence>
<protein>
    <recommendedName>
        <fullName evidence="8">Homeobox domain-containing protein</fullName>
    </recommendedName>
</protein>